<keyword evidence="1" id="KW-0812">Transmembrane</keyword>
<keyword evidence="3" id="KW-1185">Reference proteome</keyword>
<dbReference type="Proteomes" id="UP000265160">
    <property type="component" value="LG2"/>
</dbReference>
<evidence type="ECO:0000313" key="3">
    <source>
        <dbReference type="Proteomes" id="UP000265160"/>
    </source>
</evidence>
<dbReference type="AlphaFoldDB" id="A0A3P9B469"/>
<reference evidence="2 3" key="1">
    <citation type="journal article" date="2014" name="Nature">
        <title>The genomic substrate for adaptive radiation in African cichlid fish.</title>
        <authorList>
            <person name="Brawand D."/>
            <person name="Wagner C.E."/>
            <person name="Li Y.I."/>
            <person name="Malinsky M."/>
            <person name="Keller I."/>
            <person name="Fan S."/>
            <person name="Simakov O."/>
            <person name="Ng A.Y."/>
            <person name="Lim Z.W."/>
            <person name="Bezault E."/>
            <person name="Turner-Maier J."/>
            <person name="Johnson J."/>
            <person name="Alcazar R."/>
            <person name="Noh H.J."/>
            <person name="Russell P."/>
            <person name="Aken B."/>
            <person name="Alfoldi J."/>
            <person name="Amemiya C."/>
            <person name="Azzouzi N."/>
            <person name="Baroiller J.F."/>
            <person name="Barloy-Hubler F."/>
            <person name="Berlin A."/>
            <person name="Bloomquist R."/>
            <person name="Carleton K.L."/>
            <person name="Conte M.A."/>
            <person name="D'Cotta H."/>
            <person name="Eshel O."/>
            <person name="Gaffney L."/>
            <person name="Galibert F."/>
            <person name="Gante H.F."/>
            <person name="Gnerre S."/>
            <person name="Greuter L."/>
            <person name="Guyon R."/>
            <person name="Haddad N.S."/>
            <person name="Haerty W."/>
            <person name="Harris R.M."/>
            <person name="Hofmann H.A."/>
            <person name="Hourlier T."/>
            <person name="Hulata G."/>
            <person name="Jaffe D.B."/>
            <person name="Lara M."/>
            <person name="Lee A.P."/>
            <person name="MacCallum I."/>
            <person name="Mwaiko S."/>
            <person name="Nikaido M."/>
            <person name="Nishihara H."/>
            <person name="Ozouf-Costaz C."/>
            <person name="Penman D.J."/>
            <person name="Przybylski D."/>
            <person name="Rakotomanga M."/>
            <person name="Renn S.C.P."/>
            <person name="Ribeiro F.J."/>
            <person name="Ron M."/>
            <person name="Salzburger W."/>
            <person name="Sanchez-Pulido L."/>
            <person name="Santos M.E."/>
            <person name="Searle S."/>
            <person name="Sharpe T."/>
            <person name="Swofford R."/>
            <person name="Tan F.J."/>
            <person name="Williams L."/>
            <person name="Young S."/>
            <person name="Yin S."/>
            <person name="Okada N."/>
            <person name="Kocher T.D."/>
            <person name="Miska E.A."/>
            <person name="Lander E.S."/>
            <person name="Venkatesh B."/>
            <person name="Fernald R.D."/>
            <person name="Meyer A."/>
            <person name="Ponting C.P."/>
            <person name="Streelman J.T."/>
            <person name="Lindblad-Toh K."/>
            <person name="Seehausen O."/>
            <person name="Di Palma F."/>
        </authorList>
    </citation>
    <scope>NUCLEOTIDE SEQUENCE</scope>
</reference>
<proteinExistence type="predicted"/>
<keyword evidence="1" id="KW-1133">Transmembrane helix</keyword>
<dbReference type="Ensembl" id="ENSMZET00005004888.1">
    <property type="protein sequence ID" value="ENSMZEP00005004684.1"/>
    <property type="gene ID" value="ENSMZEG00005003635.1"/>
</dbReference>
<feature type="transmembrane region" description="Helical" evidence="1">
    <location>
        <begin position="12"/>
        <end position="29"/>
    </location>
</feature>
<evidence type="ECO:0000256" key="1">
    <source>
        <dbReference type="SAM" id="Phobius"/>
    </source>
</evidence>
<reference evidence="2" key="3">
    <citation type="submission" date="2025-09" db="UniProtKB">
        <authorList>
            <consortium name="Ensembl"/>
        </authorList>
    </citation>
    <scope>IDENTIFICATION</scope>
</reference>
<accession>A0A3P9B469</accession>
<keyword evidence="1" id="KW-0472">Membrane</keyword>
<evidence type="ECO:0000313" key="2">
    <source>
        <dbReference type="Ensembl" id="ENSMZEP00005004684.1"/>
    </source>
</evidence>
<organism evidence="2 3">
    <name type="scientific">Maylandia zebra</name>
    <name type="common">zebra mbuna</name>
    <dbReference type="NCBI Taxonomy" id="106582"/>
    <lineage>
        <taxon>Eukaryota</taxon>
        <taxon>Metazoa</taxon>
        <taxon>Chordata</taxon>
        <taxon>Craniata</taxon>
        <taxon>Vertebrata</taxon>
        <taxon>Euteleostomi</taxon>
        <taxon>Actinopterygii</taxon>
        <taxon>Neopterygii</taxon>
        <taxon>Teleostei</taxon>
        <taxon>Neoteleostei</taxon>
        <taxon>Acanthomorphata</taxon>
        <taxon>Ovalentaria</taxon>
        <taxon>Cichlomorphae</taxon>
        <taxon>Cichliformes</taxon>
        <taxon>Cichlidae</taxon>
        <taxon>African cichlids</taxon>
        <taxon>Pseudocrenilabrinae</taxon>
        <taxon>Haplochromini</taxon>
        <taxon>Maylandia</taxon>
        <taxon>Maylandia zebra complex</taxon>
    </lineage>
</organism>
<reference evidence="2" key="2">
    <citation type="submission" date="2025-08" db="UniProtKB">
        <authorList>
            <consortium name="Ensembl"/>
        </authorList>
    </citation>
    <scope>IDENTIFICATION</scope>
</reference>
<protein>
    <submittedName>
        <fullName evidence="2">Uncharacterized protein</fullName>
    </submittedName>
</protein>
<name>A0A3P9B469_9CICH</name>
<sequence>MKARRIHNLCFFERIICLLVLFIPCGIWIQQVKYAYYAHTQTHMQLLPFLVFLNKDIDLTHLKCSQLFLLLYY</sequence>